<feature type="compositionally biased region" description="Low complexity" evidence="1">
    <location>
        <begin position="1049"/>
        <end position="1059"/>
    </location>
</feature>
<evidence type="ECO:0000313" key="2">
    <source>
        <dbReference type="EMBL" id="CAG8976367.1"/>
    </source>
</evidence>
<feature type="region of interest" description="Disordered" evidence="1">
    <location>
        <begin position="913"/>
        <end position="1059"/>
    </location>
</feature>
<evidence type="ECO:0000256" key="1">
    <source>
        <dbReference type="SAM" id="MobiDB-lite"/>
    </source>
</evidence>
<feature type="compositionally biased region" description="Polar residues" evidence="1">
    <location>
        <begin position="1101"/>
        <end position="1115"/>
    </location>
</feature>
<feature type="region of interest" description="Disordered" evidence="1">
    <location>
        <begin position="1081"/>
        <end position="1115"/>
    </location>
</feature>
<gene>
    <name evidence="2" type="ORF">HYALB_00006140</name>
</gene>
<dbReference type="AlphaFoldDB" id="A0A9N9Q6F5"/>
<feature type="compositionally biased region" description="Low complexity" evidence="1">
    <location>
        <begin position="994"/>
        <end position="1007"/>
    </location>
</feature>
<feature type="region of interest" description="Disordered" evidence="1">
    <location>
        <begin position="552"/>
        <end position="576"/>
    </location>
</feature>
<accession>A0A9N9Q6F5</accession>
<reference evidence="2" key="1">
    <citation type="submission" date="2021-07" db="EMBL/GenBank/DDBJ databases">
        <authorList>
            <person name="Durling M."/>
        </authorList>
    </citation>
    <scope>NUCLEOTIDE SEQUENCE</scope>
</reference>
<feature type="compositionally biased region" description="Polar residues" evidence="1">
    <location>
        <begin position="205"/>
        <end position="235"/>
    </location>
</feature>
<name>A0A9N9Q6F5_9HELO</name>
<evidence type="ECO:0000313" key="3">
    <source>
        <dbReference type="Proteomes" id="UP000701801"/>
    </source>
</evidence>
<dbReference type="EMBL" id="CAJVRM010000173">
    <property type="protein sequence ID" value="CAG8976367.1"/>
    <property type="molecule type" value="Genomic_DNA"/>
</dbReference>
<feature type="compositionally biased region" description="Polar residues" evidence="1">
    <location>
        <begin position="960"/>
        <end position="970"/>
    </location>
</feature>
<keyword evidence="3" id="KW-1185">Reference proteome</keyword>
<sequence>MEVNSLAKHHGGSLVALEGDVETISTQLRLLPPSKKILIIPSLIESIEQEPLQQPFNARAFIRKVHIALKKHTDTARSFLESSTNKHPKLAFMNGGTVCARATCILEISKHITNGDSHAAEKIFNKITRYGLASLFEEEDTIGEETEEDGPGNVGGASVEEQKIIAETAGSLKRTISQTQVHGSRGQHGVESDLDPVNGDGVSLNEVSPLSKSNRSYRGSDGVSSMTQSNNSIRGSTEVPYLTRSKRNNRNSLSETEALRSPFKDEPFFMAAMTAKSRRVIARRHSFNARDSRYPSGHLYAGDLEKEDSSPPLASPIDVTFGEACLVDVTPEKQLKRVHSVDRFCTESPRSGGESLATMKWTEPIEPNKSRRTSAAMLEGWGAQPLPKKKFIKASTTTIKRYPGSVRSITPKLIQVSKVSETPDPCTRNTVKQKIAKRICNLDYEPIFPVEEDLVIHFNNTEVNEHNETIDSIIRSYKDGSYPILPPSTKLASSTVSLKSIAIHDATDRMGAKDSHSDGDAIFTVEFEDEIPEFEDDYDDFSQSCSRQLWPTRKTGRSDSGVQMPDFQPSPEIIASPPNGRAERFVELFAADLTSPLLLQDALRKLLNVHFPAGDNGFSQHYFAISPESDRLWKPVFRKDRDPNSKGKTIDQIIALGSEAGVPEEFLGQISGRIENLDARKDGISRSSELDITYLISNVLQNYQDTPFTNQGTFNPLSDPQVLAALLVPQLEAYLASNKRIQLLILRFTPIHFATVLSLRLLLGMDIFRVAGVLNSRTHDQPPCASESSAGISRRNSTSIVADLVVSRIRQRHSQAESLRILNKNQSKPLADLESAKQGLKASDTENAVSFAEANHLLPCTANDSEIASFIAGIWKALQLDRPSIYVFEPDLEIMIVERLLAPSPVNIPKIYSPPPTSQLPPIPKVSRNSSTVSLTPSLGGRSRSRGPRESSPLAKRATSCYTGTPNRNLANAKKPRDSSVSSFSQSGREELDTGTTDVDTTPTVSVYAYNRPEAPTPTRGNKNRKSSATFPLERLPSPNHSTITLEGSSAATPRASSPSYRASKIEFDDIDISELSHLQTFFNPTPPLPPLESPPKNKTVRSQAPSPEPSYSQFPFLQNEFIDPNTFEKTELRNSNTTRSRVASSCIMPTPSKLHRVTASTIGKYASSIKSSKTGKSRASRVQNADGGWETFYISDVDSEDDEFDRMILGRKHARIVPEVRKEEGGQEAKKRDKSKALKFLGLA</sequence>
<evidence type="ECO:0008006" key="4">
    <source>
        <dbReference type="Google" id="ProtNLM"/>
    </source>
</evidence>
<dbReference type="Proteomes" id="UP000701801">
    <property type="component" value="Unassembled WGS sequence"/>
</dbReference>
<comment type="caution">
    <text evidence="2">The sequence shown here is derived from an EMBL/GenBank/DDBJ whole genome shotgun (WGS) entry which is preliminary data.</text>
</comment>
<dbReference type="OrthoDB" id="5401106at2759"/>
<feature type="region of interest" description="Disordered" evidence="1">
    <location>
        <begin position="175"/>
        <end position="238"/>
    </location>
</feature>
<organism evidence="2 3">
    <name type="scientific">Hymenoscyphus albidus</name>
    <dbReference type="NCBI Taxonomy" id="595503"/>
    <lineage>
        <taxon>Eukaryota</taxon>
        <taxon>Fungi</taxon>
        <taxon>Dikarya</taxon>
        <taxon>Ascomycota</taxon>
        <taxon>Pezizomycotina</taxon>
        <taxon>Leotiomycetes</taxon>
        <taxon>Helotiales</taxon>
        <taxon>Helotiaceae</taxon>
        <taxon>Hymenoscyphus</taxon>
    </lineage>
</organism>
<feature type="compositionally biased region" description="Pro residues" evidence="1">
    <location>
        <begin position="1085"/>
        <end position="1094"/>
    </location>
</feature>
<feature type="compositionally biased region" description="Pro residues" evidence="1">
    <location>
        <begin position="913"/>
        <end position="924"/>
    </location>
</feature>
<protein>
    <recommendedName>
        <fullName evidence="4">Gastric mucin-like protein</fullName>
    </recommendedName>
</protein>
<proteinExistence type="predicted"/>
<feature type="compositionally biased region" description="Polar residues" evidence="1">
    <location>
        <begin position="1039"/>
        <end position="1048"/>
    </location>
</feature>